<dbReference type="Proteomes" id="UP001209107">
    <property type="component" value="Unassembled WGS sequence"/>
</dbReference>
<evidence type="ECO:0008006" key="3">
    <source>
        <dbReference type="Google" id="ProtNLM"/>
    </source>
</evidence>
<gene>
    <name evidence="1" type="ORF">OK344_04770</name>
</gene>
<evidence type="ECO:0000313" key="1">
    <source>
        <dbReference type="EMBL" id="MCW4451515.1"/>
    </source>
</evidence>
<reference evidence="1 2" key="1">
    <citation type="submission" date="2022-10" db="EMBL/GenBank/DDBJ databases">
        <title>Kaistella sp. BT-6-1-3.</title>
        <authorList>
            <person name="Ai J."/>
            <person name="Deng Z."/>
        </authorList>
    </citation>
    <scope>NUCLEOTIDE SEQUENCE [LARGE SCALE GENOMIC DNA]</scope>
    <source>
        <strain evidence="1 2">BT6-1-3</strain>
    </source>
</reference>
<dbReference type="RefSeq" id="WP_265143706.1">
    <property type="nucleotide sequence ID" value="NZ_JAPCHZ010000002.1"/>
</dbReference>
<proteinExistence type="predicted"/>
<comment type="caution">
    <text evidence="1">The sequence shown here is derived from an EMBL/GenBank/DDBJ whole genome shotgun (WGS) entry which is preliminary data.</text>
</comment>
<sequence>MKNILVAGFALFLMNSCTKTETNSASTENEKSAEIGLVQKPLILKSATGEEISVTYFSEGDAVAVKIQKAGEEEQKLSAKTVNPSGNPIFTNEEFMWELTQEGQAGKLSDKDGNVTEYN</sequence>
<name>A0ABT3JL55_9FLAO</name>
<evidence type="ECO:0000313" key="2">
    <source>
        <dbReference type="Proteomes" id="UP001209107"/>
    </source>
</evidence>
<accession>A0ABT3JL55</accession>
<keyword evidence="2" id="KW-1185">Reference proteome</keyword>
<protein>
    <recommendedName>
        <fullName evidence="3">C-type lysozyme inhibitor domain-containing protein</fullName>
    </recommendedName>
</protein>
<organism evidence="1 2">
    <name type="scientific">Kaistella yananensis</name>
    <dbReference type="NCBI Taxonomy" id="2989820"/>
    <lineage>
        <taxon>Bacteria</taxon>
        <taxon>Pseudomonadati</taxon>
        <taxon>Bacteroidota</taxon>
        <taxon>Flavobacteriia</taxon>
        <taxon>Flavobacteriales</taxon>
        <taxon>Weeksellaceae</taxon>
        <taxon>Chryseobacterium group</taxon>
        <taxon>Kaistella</taxon>
    </lineage>
</organism>
<dbReference type="EMBL" id="JAPCHZ010000002">
    <property type="protein sequence ID" value="MCW4451515.1"/>
    <property type="molecule type" value="Genomic_DNA"/>
</dbReference>